<name>A0ABD3HBP3_9MARC</name>
<gene>
    <name evidence="2" type="ORF">R1sor_015087</name>
</gene>
<feature type="region of interest" description="Disordered" evidence="1">
    <location>
        <begin position="18"/>
        <end position="45"/>
    </location>
</feature>
<feature type="compositionally biased region" description="Basic residues" evidence="1">
    <location>
        <begin position="94"/>
        <end position="110"/>
    </location>
</feature>
<feature type="region of interest" description="Disordered" evidence="1">
    <location>
        <begin position="91"/>
        <end position="118"/>
    </location>
</feature>
<organism evidence="2 3">
    <name type="scientific">Riccia sorocarpa</name>
    <dbReference type="NCBI Taxonomy" id="122646"/>
    <lineage>
        <taxon>Eukaryota</taxon>
        <taxon>Viridiplantae</taxon>
        <taxon>Streptophyta</taxon>
        <taxon>Embryophyta</taxon>
        <taxon>Marchantiophyta</taxon>
        <taxon>Marchantiopsida</taxon>
        <taxon>Marchantiidae</taxon>
        <taxon>Marchantiales</taxon>
        <taxon>Ricciaceae</taxon>
        <taxon>Riccia</taxon>
    </lineage>
</organism>
<comment type="caution">
    <text evidence="2">The sequence shown here is derived from an EMBL/GenBank/DDBJ whole genome shotgun (WGS) entry which is preliminary data.</text>
</comment>
<dbReference type="AlphaFoldDB" id="A0ABD3HBP3"/>
<proteinExistence type="predicted"/>
<keyword evidence="3" id="KW-1185">Reference proteome</keyword>
<evidence type="ECO:0000313" key="3">
    <source>
        <dbReference type="Proteomes" id="UP001633002"/>
    </source>
</evidence>
<evidence type="ECO:0000256" key="1">
    <source>
        <dbReference type="SAM" id="MobiDB-lite"/>
    </source>
</evidence>
<dbReference type="EMBL" id="JBJQOH010000004">
    <property type="protein sequence ID" value="KAL3688778.1"/>
    <property type="molecule type" value="Genomic_DNA"/>
</dbReference>
<protein>
    <submittedName>
        <fullName evidence="2">Uncharacterized protein</fullName>
    </submittedName>
</protein>
<sequence length="241" mass="27909">MNYYGNSSYSHLHQQLNQLQQQQQELQQNQQQHRSDYFSSAGAGSSSSLFPAPLAELAPSQHSQSHLKLQQNQTVFHCRVRDLYFSSWQGQQQHTHHHHQQHHQHHHHRTQQLQQQRQSVWQGHKNARVYEGDEVHCFNSYCHMTFRFPQQLVQHIVHGECGVITVEDVEGIVRDWRSLQVELGRCGKLSGDENACLERASDLLQGEQAKSGEGSVSQELVGYLVLAWEILTKNRSMYTLI</sequence>
<reference evidence="2 3" key="1">
    <citation type="submission" date="2024-09" db="EMBL/GenBank/DDBJ databases">
        <title>Chromosome-scale assembly of Riccia sorocarpa.</title>
        <authorList>
            <person name="Paukszto L."/>
        </authorList>
    </citation>
    <scope>NUCLEOTIDE SEQUENCE [LARGE SCALE GENOMIC DNA]</scope>
    <source>
        <strain evidence="2">LP-2024</strain>
        <tissue evidence="2">Aerial parts of the thallus</tissue>
    </source>
</reference>
<evidence type="ECO:0000313" key="2">
    <source>
        <dbReference type="EMBL" id="KAL3688778.1"/>
    </source>
</evidence>
<accession>A0ABD3HBP3</accession>
<dbReference type="Proteomes" id="UP001633002">
    <property type="component" value="Unassembled WGS sequence"/>
</dbReference>